<organism evidence="1 2">
    <name type="scientific">Zalaria obscura</name>
    <dbReference type="NCBI Taxonomy" id="2024903"/>
    <lineage>
        <taxon>Eukaryota</taxon>
        <taxon>Fungi</taxon>
        <taxon>Dikarya</taxon>
        <taxon>Ascomycota</taxon>
        <taxon>Pezizomycotina</taxon>
        <taxon>Dothideomycetes</taxon>
        <taxon>Dothideomycetidae</taxon>
        <taxon>Dothideales</taxon>
        <taxon>Zalariaceae</taxon>
        <taxon>Zalaria</taxon>
    </lineage>
</organism>
<keyword evidence="2" id="KW-1185">Reference proteome</keyword>
<dbReference type="Proteomes" id="UP001320706">
    <property type="component" value="Unassembled WGS sequence"/>
</dbReference>
<accession>A0ACC3SGC5</accession>
<evidence type="ECO:0000313" key="1">
    <source>
        <dbReference type="EMBL" id="KAK8213293.1"/>
    </source>
</evidence>
<reference evidence="1" key="1">
    <citation type="submission" date="2024-02" db="EMBL/GenBank/DDBJ databases">
        <title>Metagenome Assembled Genome of Zalaria obscura JY119.</title>
        <authorList>
            <person name="Vighnesh L."/>
            <person name="Jagadeeshwari U."/>
            <person name="Venkata Ramana C."/>
            <person name="Sasikala C."/>
        </authorList>
    </citation>
    <scope>NUCLEOTIDE SEQUENCE</scope>
    <source>
        <strain evidence="1">JY119</strain>
    </source>
</reference>
<dbReference type="EMBL" id="JAMKPW020000011">
    <property type="protein sequence ID" value="KAK8213293.1"/>
    <property type="molecule type" value="Genomic_DNA"/>
</dbReference>
<name>A0ACC3SGC5_9PEZI</name>
<protein>
    <submittedName>
        <fullName evidence="1">Uncharacterized protein</fullName>
    </submittedName>
</protein>
<sequence>MALTTDQSRLQRLREELNDLSIPSLDSKIIGIKPIEPPLYKLGAYDNKTNTIPIVPALETLTLTPSSTRLYIGLVLYANDLVFIVDLSFREKGKLTVSKRPTLITSTTISTSAFKDSAIVPGCIAFELAAAFEKRYNALIQRCDALNRGREDAFKRAKKPPKQVDQKLKEKLSLQPCDLPKPATATAAVPKAKAKAGGATPQNVMAGKKRAHPDDDFATQLSETAAFMRKKVRFEAVLAEAKGAVAVFNAVGSPWMALREVMERLERSVKGLTELEDGVKGE</sequence>
<proteinExistence type="predicted"/>
<comment type="caution">
    <text evidence="1">The sequence shown here is derived from an EMBL/GenBank/DDBJ whole genome shotgun (WGS) entry which is preliminary data.</text>
</comment>
<evidence type="ECO:0000313" key="2">
    <source>
        <dbReference type="Proteomes" id="UP001320706"/>
    </source>
</evidence>
<gene>
    <name evidence="1" type="ORF">M8818_002592</name>
</gene>